<sequence>MFQTNAGAVMITDLLFWFILYPFLARNEYKMNFILIGTHSINVVFIIGDAALNSLHFPWFRIAYFLLWTGIFVNVQWIIHANVSIWWPYPFLDLTFTGAPVWYLVVALLHFPCYALFALVMRLKHSLLESWFPQIYVK</sequence>
<accession>A0A0A9EFH7</accession>
<dbReference type="PANTHER" id="PTHR12242:SF9">
    <property type="entry name" value="OS01G0171800 PROTEIN"/>
    <property type="match status" value="1"/>
</dbReference>
<evidence type="ECO:0000313" key="2">
    <source>
        <dbReference type="EMBL" id="JAD98836.1"/>
    </source>
</evidence>
<feature type="transmembrane region" description="Helical" evidence="1">
    <location>
        <begin position="64"/>
        <end position="89"/>
    </location>
</feature>
<dbReference type="PANTHER" id="PTHR12242">
    <property type="entry name" value="OS02G0130600 PROTEIN-RELATED"/>
    <property type="match status" value="1"/>
</dbReference>
<reference evidence="2" key="2">
    <citation type="journal article" date="2015" name="Data Brief">
        <title>Shoot transcriptome of the giant reed, Arundo donax.</title>
        <authorList>
            <person name="Barrero R.A."/>
            <person name="Guerrero F.D."/>
            <person name="Moolhuijzen P."/>
            <person name="Goolsby J.A."/>
            <person name="Tidwell J."/>
            <person name="Bellgard S.E."/>
            <person name="Bellgard M.I."/>
        </authorList>
    </citation>
    <scope>NUCLEOTIDE SEQUENCE</scope>
    <source>
        <tissue evidence="2">Shoot tissue taken approximately 20 cm above the soil surface</tissue>
    </source>
</reference>
<reference evidence="2" key="1">
    <citation type="submission" date="2014-09" db="EMBL/GenBank/DDBJ databases">
        <authorList>
            <person name="Magalhaes I.L.F."/>
            <person name="Oliveira U."/>
            <person name="Santos F.R."/>
            <person name="Vidigal T.H.D.A."/>
            <person name="Brescovit A.D."/>
            <person name="Santos A.J."/>
        </authorList>
    </citation>
    <scope>NUCLEOTIDE SEQUENCE</scope>
    <source>
        <tissue evidence="2">Shoot tissue taken approximately 20 cm above the soil surface</tissue>
    </source>
</reference>
<dbReference type="EMBL" id="GBRH01199059">
    <property type="protein sequence ID" value="JAD98836.1"/>
    <property type="molecule type" value="Transcribed_RNA"/>
</dbReference>
<organism evidence="2">
    <name type="scientific">Arundo donax</name>
    <name type="common">Giant reed</name>
    <name type="synonym">Donax arundinaceus</name>
    <dbReference type="NCBI Taxonomy" id="35708"/>
    <lineage>
        <taxon>Eukaryota</taxon>
        <taxon>Viridiplantae</taxon>
        <taxon>Streptophyta</taxon>
        <taxon>Embryophyta</taxon>
        <taxon>Tracheophyta</taxon>
        <taxon>Spermatophyta</taxon>
        <taxon>Magnoliopsida</taxon>
        <taxon>Liliopsida</taxon>
        <taxon>Poales</taxon>
        <taxon>Poaceae</taxon>
        <taxon>PACMAD clade</taxon>
        <taxon>Arundinoideae</taxon>
        <taxon>Arundineae</taxon>
        <taxon>Arundo</taxon>
    </lineage>
</organism>
<feature type="transmembrane region" description="Helical" evidence="1">
    <location>
        <begin position="7"/>
        <end position="25"/>
    </location>
</feature>
<keyword evidence="1" id="KW-0472">Membrane</keyword>
<keyword evidence="1" id="KW-0812">Transmembrane</keyword>
<dbReference type="AlphaFoldDB" id="A0A0A9EFH7"/>
<evidence type="ECO:0000256" key="1">
    <source>
        <dbReference type="SAM" id="Phobius"/>
    </source>
</evidence>
<dbReference type="GO" id="GO:0016020">
    <property type="term" value="C:membrane"/>
    <property type="evidence" value="ECO:0007669"/>
    <property type="project" value="TreeGrafter"/>
</dbReference>
<protein>
    <submittedName>
        <fullName evidence="2">Uncharacterized protein</fullName>
    </submittedName>
</protein>
<proteinExistence type="predicted"/>
<name>A0A0A9EFH7_ARUDO</name>
<feature type="transmembrane region" description="Helical" evidence="1">
    <location>
        <begin position="31"/>
        <end position="52"/>
    </location>
</feature>
<keyword evidence="1" id="KW-1133">Transmembrane helix</keyword>
<feature type="transmembrane region" description="Helical" evidence="1">
    <location>
        <begin position="101"/>
        <end position="121"/>
    </location>
</feature>